<evidence type="ECO:0000256" key="5">
    <source>
        <dbReference type="SAM" id="MobiDB-lite"/>
    </source>
</evidence>
<sequence>MKFLTKRKCIKRYNGSPVQLLLCHSPKAATRLHIEDEFCNFAHKEDKEDEPKQVIIRALIKINLHCKCCMKDIRKACMKAEGVESVEFGHYERTAGPTSVYVRIAEVDYANPSHVQFDHHYKPFVKTAALVKGNFSIKEVLKRLWDHATKKGEVLESFEKKDERDATPKEAGETGSSQGDDDDEEYRTPKGSETSSSEGSQKDDNHFSEAGARKDNQNIQNEKNNNTQSSKEIVLKALMHCEGCKSKASKMLWLITRIIEYLLRGKRADPLKILERLQKKYSNYVELISPKSKPENKEKKEPQKREKDQVKVVGLKMLMHCEDCANDIKKDLEKMKG</sequence>
<keyword evidence="8" id="KW-1185">Reference proteome</keyword>
<evidence type="ECO:0000256" key="3">
    <source>
        <dbReference type="ARBA" id="ARBA00023289"/>
    </source>
</evidence>
<feature type="compositionally biased region" description="Basic and acidic residues" evidence="5">
    <location>
        <begin position="200"/>
        <end position="216"/>
    </location>
</feature>
<comment type="similarity">
    <text evidence="4">Belongs to the HIPP family.</text>
</comment>
<keyword evidence="3" id="KW-0636">Prenylation</keyword>
<feature type="compositionally biased region" description="Basic and acidic residues" evidence="5">
    <location>
        <begin position="156"/>
        <end position="172"/>
    </location>
</feature>
<evidence type="ECO:0000313" key="7">
    <source>
        <dbReference type="EMBL" id="RXH71618.1"/>
    </source>
</evidence>
<name>A0A498HJE1_MALDO</name>
<dbReference type="EMBL" id="RDQH01000342">
    <property type="protein sequence ID" value="RXH71618.1"/>
    <property type="molecule type" value="Genomic_DNA"/>
</dbReference>
<comment type="caution">
    <text evidence="7">The sequence shown here is derived from an EMBL/GenBank/DDBJ whole genome shotgun (WGS) entry which is preliminary data.</text>
</comment>
<dbReference type="PANTHER" id="PTHR46195:SF17">
    <property type="entry name" value="HEAVY METAL-ASSOCIATED ISOPRENYLATED PLANT PROTEIN 8"/>
    <property type="match status" value="1"/>
</dbReference>
<gene>
    <name evidence="7" type="ORF">DVH24_025119</name>
</gene>
<evidence type="ECO:0000256" key="4">
    <source>
        <dbReference type="ARBA" id="ARBA00024045"/>
    </source>
</evidence>
<dbReference type="PANTHER" id="PTHR46195">
    <property type="entry name" value="HEAVY METAL-ASSOCIATED ISOPRENYLATED PLANT PROTEIN 7"/>
    <property type="match status" value="1"/>
</dbReference>
<evidence type="ECO:0000256" key="2">
    <source>
        <dbReference type="ARBA" id="ARBA00022723"/>
    </source>
</evidence>
<feature type="compositionally biased region" description="Low complexity" evidence="5">
    <location>
        <begin position="217"/>
        <end position="228"/>
    </location>
</feature>
<keyword evidence="1" id="KW-0488">Methylation</keyword>
<evidence type="ECO:0000313" key="8">
    <source>
        <dbReference type="Proteomes" id="UP000290289"/>
    </source>
</evidence>
<accession>A0A498HJE1</accession>
<dbReference type="AlphaFoldDB" id="A0A498HJE1"/>
<evidence type="ECO:0000259" key="6">
    <source>
        <dbReference type="PROSITE" id="PS50846"/>
    </source>
</evidence>
<feature type="domain" description="HMA" evidence="6">
    <location>
        <begin position="310"/>
        <end position="337"/>
    </location>
</feature>
<protein>
    <recommendedName>
        <fullName evidence="6">HMA domain-containing protein</fullName>
    </recommendedName>
</protein>
<evidence type="ECO:0000256" key="1">
    <source>
        <dbReference type="ARBA" id="ARBA00022481"/>
    </source>
</evidence>
<dbReference type="InterPro" id="IPR006121">
    <property type="entry name" value="HMA_dom"/>
</dbReference>
<feature type="region of interest" description="Disordered" evidence="5">
    <location>
        <begin position="156"/>
        <end position="228"/>
    </location>
</feature>
<organism evidence="7 8">
    <name type="scientific">Malus domestica</name>
    <name type="common">Apple</name>
    <name type="synonym">Pyrus malus</name>
    <dbReference type="NCBI Taxonomy" id="3750"/>
    <lineage>
        <taxon>Eukaryota</taxon>
        <taxon>Viridiplantae</taxon>
        <taxon>Streptophyta</taxon>
        <taxon>Embryophyta</taxon>
        <taxon>Tracheophyta</taxon>
        <taxon>Spermatophyta</taxon>
        <taxon>Magnoliopsida</taxon>
        <taxon>eudicotyledons</taxon>
        <taxon>Gunneridae</taxon>
        <taxon>Pentapetalae</taxon>
        <taxon>rosids</taxon>
        <taxon>fabids</taxon>
        <taxon>Rosales</taxon>
        <taxon>Rosaceae</taxon>
        <taxon>Amygdaloideae</taxon>
        <taxon>Maleae</taxon>
        <taxon>Malus</taxon>
    </lineage>
</organism>
<dbReference type="PROSITE" id="PS50846">
    <property type="entry name" value="HMA_2"/>
    <property type="match status" value="1"/>
</dbReference>
<dbReference type="Proteomes" id="UP000290289">
    <property type="component" value="Chromosome 16"/>
</dbReference>
<reference evidence="7 8" key="1">
    <citation type="submission" date="2018-10" db="EMBL/GenBank/DDBJ databases">
        <title>A high-quality apple genome assembly.</title>
        <authorList>
            <person name="Hu J."/>
        </authorList>
    </citation>
    <scope>NUCLEOTIDE SEQUENCE [LARGE SCALE GENOMIC DNA]</scope>
    <source>
        <strain evidence="8">cv. HFTH1</strain>
        <tissue evidence="7">Young leaf</tissue>
    </source>
</reference>
<dbReference type="GO" id="GO:0046872">
    <property type="term" value="F:metal ion binding"/>
    <property type="evidence" value="ECO:0007669"/>
    <property type="project" value="UniProtKB-KW"/>
</dbReference>
<dbReference type="Gene3D" id="3.30.70.100">
    <property type="match status" value="1"/>
</dbReference>
<keyword evidence="2" id="KW-0479">Metal-binding</keyword>
<keyword evidence="3" id="KW-0449">Lipoprotein</keyword>
<dbReference type="InterPro" id="IPR044577">
    <property type="entry name" value="HIPP4/7/8/17/18/19"/>
</dbReference>
<proteinExistence type="inferred from homology"/>